<dbReference type="Proteomes" id="UP000305654">
    <property type="component" value="Unassembled WGS sequence"/>
</dbReference>
<dbReference type="Pfam" id="PF10054">
    <property type="entry name" value="DUF2291"/>
    <property type="match status" value="1"/>
</dbReference>
<dbReference type="OrthoDB" id="6631333at2"/>
<protein>
    <submittedName>
        <fullName evidence="1">DUF2291 domain-containing protein</fullName>
    </submittedName>
</protein>
<comment type="caution">
    <text evidence="1">The sequence shown here is derived from an EMBL/GenBank/DDBJ whole genome shotgun (WGS) entry which is preliminary data.</text>
</comment>
<dbReference type="InterPro" id="IPR014582">
    <property type="entry name" value="UCP033535_lipo"/>
</dbReference>
<name>A0A5R9J3M3_9PROT</name>
<proteinExistence type="predicted"/>
<reference evidence="1 2" key="1">
    <citation type="submission" date="2019-05" db="EMBL/GenBank/DDBJ databases">
        <authorList>
            <person name="Pankratov T."/>
            <person name="Grouzdev D."/>
        </authorList>
    </citation>
    <scope>NUCLEOTIDE SEQUENCE [LARGE SCALE GENOMIC DNA]</scope>
    <source>
        <strain evidence="1 2">KEBCLARHB70R</strain>
    </source>
</reference>
<evidence type="ECO:0000313" key="2">
    <source>
        <dbReference type="Proteomes" id="UP000305654"/>
    </source>
</evidence>
<dbReference type="EMBL" id="VCDI01000004">
    <property type="protein sequence ID" value="TLU72224.1"/>
    <property type="molecule type" value="Genomic_DNA"/>
</dbReference>
<dbReference type="Gene3D" id="1.10.10.1260">
    <property type="entry name" value="Envelope glycoprotein gp160, DUF2291, helical domain"/>
    <property type="match status" value="1"/>
</dbReference>
<dbReference type="Gene3D" id="2.40.50.420">
    <property type="entry name" value="Envelope glycoprotein gp160, DUF2291, alpha/beta domain"/>
    <property type="match status" value="1"/>
</dbReference>
<sequence>MTTLAKPNMKLALGAGAAFVLLAAMALDIRVVRIGSDADAVPGSFSAAVYGRTEFPKVQQAVESRAVDATVLAAAIAKDQAAAEKQYGIAADAGPEFAVRFAGKAGSQDSGVYDVAIPGLPDPVHVSVQTGPAITGTDLRDGAGTISFGQFSNQIDYQNAGSALNKEMKKDVLSKVDVANLTGKQVSVVGVFQLTDPGSWVVTPVKLDVR</sequence>
<accession>A0A5R9J3M3</accession>
<keyword evidence="2" id="KW-1185">Reference proteome</keyword>
<dbReference type="InterPro" id="IPR036215">
    <property type="entry name" value="TM0957-like_sf"/>
</dbReference>
<evidence type="ECO:0000313" key="1">
    <source>
        <dbReference type="EMBL" id="TLU72224.1"/>
    </source>
</evidence>
<dbReference type="RefSeq" id="WP_138326630.1">
    <property type="nucleotide sequence ID" value="NZ_VCDI01000004.1"/>
</dbReference>
<gene>
    <name evidence="1" type="ORF">FE263_14040</name>
</gene>
<dbReference type="PIRSF" id="PIRSF033535">
    <property type="entry name" value="UCP033535_plp"/>
    <property type="match status" value="1"/>
</dbReference>
<dbReference type="AlphaFoldDB" id="A0A5R9J3M3"/>
<organism evidence="1 2">
    <name type="scientific">Lichenicoccus roseus</name>
    <dbReference type="NCBI Taxonomy" id="2683649"/>
    <lineage>
        <taxon>Bacteria</taxon>
        <taxon>Pseudomonadati</taxon>
        <taxon>Pseudomonadota</taxon>
        <taxon>Alphaproteobacteria</taxon>
        <taxon>Acetobacterales</taxon>
        <taxon>Acetobacteraceae</taxon>
        <taxon>Lichenicoccus</taxon>
    </lineage>
</organism>
<dbReference type="SUPFAM" id="SSF141318">
    <property type="entry name" value="TM0957-like"/>
    <property type="match status" value="1"/>
</dbReference>